<protein>
    <recommendedName>
        <fullName evidence="3">Flavodoxin-like protein</fullName>
    </recommendedName>
</protein>
<dbReference type="EMBL" id="JAQQKY010000018">
    <property type="protein sequence ID" value="MDC7692617.1"/>
    <property type="molecule type" value="Genomic_DNA"/>
</dbReference>
<organism evidence="1 2">
    <name type="scientific">Vogesella indigofera</name>
    <name type="common">Pseudomonas indigofera</name>
    <dbReference type="NCBI Taxonomy" id="45465"/>
    <lineage>
        <taxon>Bacteria</taxon>
        <taxon>Pseudomonadati</taxon>
        <taxon>Pseudomonadota</taxon>
        <taxon>Betaproteobacteria</taxon>
        <taxon>Neisseriales</taxon>
        <taxon>Chromobacteriaceae</taxon>
        <taxon>Vogesella</taxon>
    </lineage>
</organism>
<proteinExistence type="predicted"/>
<evidence type="ECO:0008006" key="3">
    <source>
        <dbReference type="Google" id="ProtNLM"/>
    </source>
</evidence>
<dbReference type="RefSeq" id="WP_272804188.1">
    <property type="nucleotide sequence ID" value="NZ_JAQQKY010000018.1"/>
</dbReference>
<reference evidence="1 2" key="1">
    <citation type="submission" date="2023-01" db="EMBL/GenBank/DDBJ databases">
        <title>Novel species of the genus Vogesella isolated from rivers.</title>
        <authorList>
            <person name="Lu H."/>
        </authorList>
    </citation>
    <scope>NUCLEOTIDE SEQUENCE [LARGE SCALE GENOMIC DNA]</scope>
    <source>
        <strain evidence="1 2">SH7W</strain>
    </source>
</reference>
<evidence type="ECO:0000313" key="1">
    <source>
        <dbReference type="EMBL" id="MDC7692617.1"/>
    </source>
</evidence>
<sequence>MKRILPSVTLTTDLTELDLQNHDLLILECGRSGFHGHHLANLMALTDWKQHVEHYNGAVVLMCSGYDDDPRELCEIPEVTRYFADLTAEWPFWLHYICRTPLPDGTDAFANLMRILAPPKVHRRPGSNLVGFEYDFEAIQRTLNKLYAGMFQLHASHDISPAVGKAIDKECAAALERMFS</sequence>
<name>A0ABT5I8V8_VOGIN</name>
<gene>
    <name evidence="1" type="ORF">PQU93_17790</name>
</gene>
<keyword evidence="2" id="KW-1185">Reference proteome</keyword>
<accession>A0ABT5I8V8</accession>
<comment type="caution">
    <text evidence="1">The sequence shown here is derived from an EMBL/GenBank/DDBJ whole genome shotgun (WGS) entry which is preliminary data.</text>
</comment>
<evidence type="ECO:0000313" key="2">
    <source>
        <dbReference type="Proteomes" id="UP001221566"/>
    </source>
</evidence>
<dbReference type="Proteomes" id="UP001221566">
    <property type="component" value="Unassembled WGS sequence"/>
</dbReference>